<sequence>MRKLIIIMIAALLQVGAANRLSAQIDPHFSQYYAYPLYLNPALTGVINGDLRVNGNFKNQYANINNAYQTGAISADFRPTEKVGVGLNIINQAAGDIGYNYFAAYGSFAYAIAVSNDGYKKVSFGVQAGLINRYFDATKAQYGSQFNSSSGFDPTLPSNENFLNTNATVFDAGAGAFYYDGDPSHSANLFGGLSVSHLARSKDPIATSTGTSARLPMRYTAHAGVRFKVNDGFDLVPHAIYMRQQKAEEKAAGAYSELKIDGDKGLILGGMYRFKDAAVANVGYHVNSLIIGASYDFNTSSLNRATFGQGGLELSISYVFRKRIQEPEPICPRL</sequence>
<reference evidence="3" key="1">
    <citation type="journal article" date="2019" name="Int. J. Syst. Evol. Microbiol.">
        <title>The Global Catalogue of Microorganisms (GCM) 10K type strain sequencing project: providing services to taxonomists for standard genome sequencing and annotation.</title>
        <authorList>
            <consortium name="The Broad Institute Genomics Platform"/>
            <consortium name="The Broad Institute Genome Sequencing Center for Infectious Disease"/>
            <person name="Wu L."/>
            <person name="Ma J."/>
        </authorList>
    </citation>
    <scope>NUCLEOTIDE SEQUENCE [LARGE SCALE GENOMIC DNA]</scope>
    <source>
        <strain evidence="3">CCUG 61484</strain>
    </source>
</reference>
<feature type="signal peptide" evidence="1">
    <location>
        <begin position="1"/>
        <end position="23"/>
    </location>
</feature>
<accession>A0ABW3AR08</accession>
<keyword evidence="1" id="KW-0732">Signal</keyword>
<comment type="caution">
    <text evidence="2">The sequence shown here is derived from an EMBL/GenBank/DDBJ whole genome shotgun (WGS) entry which is preliminary data.</text>
</comment>
<dbReference type="Pfam" id="PF11751">
    <property type="entry name" value="PorP_SprF"/>
    <property type="match status" value="1"/>
</dbReference>
<dbReference type="Proteomes" id="UP001597010">
    <property type="component" value="Unassembled WGS sequence"/>
</dbReference>
<feature type="chain" id="PRO_5046439925" evidence="1">
    <location>
        <begin position="24"/>
        <end position="334"/>
    </location>
</feature>
<keyword evidence="3" id="KW-1185">Reference proteome</keyword>
<evidence type="ECO:0000313" key="3">
    <source>
        <dbReference type="Proteomes" id="UP001597010"/>
    </source>
</evidence>
<dbReference type="InterPro" id="IPR019861">
    <property type="entry name" value="PorP/SprF_Bacteroidetes"/>
</dbReference>
<gene>
    <name evidence="2" type="ORF">ACFQZX_07690</name>
</gene>
<organism evidence="2 3">
    <name type="scientific">Mucilaginibacter litoreus</name>
    <dbReference type="NCBI Taxonomy" id="1048221"/>
    <lineage>
        <taxon>Bacteria</taxon>
        <taxon>Pseudomonadati</taxon>
        <taxon>Bacteroidota</taxon>
        <taxon>Sphingobacteriia</taxon>
        <taxon>Sphingobacteriales</taxon>
        <taxon>Sphingobacteriaceae</taxon>
        <taxon>Mucilaginibacter</taxon>
    </lineage>
</organism>
<protein>
    <submittedName>
        <fullName evidence="2">PorP/SprF family type IX secretion system membrane protein</fullName>
    </submittedName>
</protein>
<evidence type="ECO:0000256" key="1">
    <source>
        <dbReference type="SAM" id="SignalP"/>
    </source>
</evidence>
<proteinExistence type="predicted"/>
<dbReference type="RefSeq" id="WP_377113337.1">
    <property type="nucleotide sequence ID" value="NZ_JBHTHZ010000003.1"/>
</dbReference>
<dbReference type="EMBL" id="JBHTHZ010000003">
    <property type="protein sequence ID" value="MFD0793496.1"/>
    <property type="molecule type" value="Genomic_DNA"/>
</dbReference>
<name>A0ABW3AR08_9SPHI</name>
<dbReference type="NCBIfam" id="TIGR03519">
    <property type="entry name" value="T9SS_PorP_fam"/>
    <property type="match status" value="1"/>
</dbReference>
<evidence type="ECO:0000313" key="2">
    <source>
        <dbReference type="EMBL" id="MFD0793496.1"/>
    </source>
</evidence>